<name>A0A916K312_9BACL</name>
<dbReference type="CDD" id="cd03467">
    <property type="entry name" value="Rieske"/>
    <property type="match status" value="1"/>
</dbReference>
<reference evidence="2" key="1">
    <citation type="submission" date="2021-06" db="EMBL/GenBank/DDBJ databases">
        <authorList>
            <person name="Criscuolo A."/>
        </authorList>
    </citation>
    <scope>NUCLEOTIDE SEQUENCE</scope>
    <source>
        <strain evidence="2">CIP111600</strain>
    </source>
</reference>
<protein>
    <recommendedName>
        <fullName evidence="1">Rieske domain-containing protein</fullName>
    </recommendedName>
</protein>
<dbReference type="PANTHER" id="PTHR21496">
    <property type="entry name" value="FERREDOXIN-RELATED"/>
    <property type="match status" value="1"/>
</dbReference>
<dbReference type="PROSITE" id="PS51296">
    <property type="entry name" value="RIESKE"/>
    <property type="match status" value="1"/>
</dbReference>
<accession>A0A916K312</accession>
<proteinExistence type="predicted"/>
<evidence type="ECO:0000259" key="1">
    <source>
        <dbReference type="PROSITE" id="PS51296"/>
    </source>
</evidence>
<evidence type="ECO:0000313" key="2">
    <source>
        <dbReference type="EMBL" id="CAG7635908.1"/>
    </source>
</evidence>
<feature type="domain" description="Rieske" evidence="1">
    <location>
        <begin position="6"/>
        <end position="116"/>
    </location>
</feature>
<dbReference type="Pfam" id="PF00355">
    <property type="entry name" value="Rieske"/>
    <property type="match status" value="1"/>
</dbReference>
<sequence>MSHNRYLVGRASEIAPGARKIVEVEGRSIGVYNVNGHYYAIRNVCPHQGAPLCLGITTSFVTSSYPGEFCFEMEGEIVRCPWHFWEFEIKSGCMVVDPKTRTKTYDVTVERYDVSIEDEDQLFVHL</sequence>
<dbReference type="EMBL" id="CAJVAS010000016">
    <property type="protein sequence ID" value="CAG7635908.1"/>
    <property type="molecule type" value="Genomic_DNA"/>
</dbReference>
<organism evidence="2 3">
    <name type="scientific">Paenibacillus solanacearum</name>
    <dbReference type="NCBI Taxonomy" id="2048548"/>
    <lineage>
        <taxon>Bacteria</taxon>
        <taxon>Bacillati</taxon>
        <taxon>Bacillota</taxon>
        <taxon>Bacilli</taxon>
        <taxon>Bacillales</taxon>
        <taxon>Paenibacillaceae</taxon>
        <taxon>Paenibacillus</taxon>
    </lineage>
</organism>
<gene>
    <name evidence="2" type="ORF">PAESOLCIP111_03718</name>
</gene>
<dbReference type="InterPro" id="IPR017941">
    <property type="entry name" value="Rieske_2Fe-2S"/>
</dbReference>
<dbReference type="PANTHER" id="PTHR21496:SF23">
    <property type="entry name" value="3-PHENYLPROPIONATE_CINNAMIC ACID DIOXYGENASE FERREDOXIN SUBUNIT"/>
    <property type="match status" value="1"/>
</dbReference>
<dbReference type="GO" id="GO:0051537">
    <property type="term" value="F:2 iron, 2 sulfur cluster binding"/>
    <property type="evidence" value="ECO:0007669"/>
    <property type="project" value="InterPro"/>
</dbReference>
<keyword evidence="3" id="KW-1185">Reference proteome</keyword>
<comment type="caution">
    <text evidence="2">The sequence shown here is derived from an EMBL/GenBank/DDBJ whole genome shotgun (WGS) entry which is preliminary data.</text>
</comment>
<dbReference type="AlphaFoldDB" id="A0A916K312"/>
<dbReference type="RefSeq" id="WP_218093455.1">
    <property type="nucleotide sequence ID" value="NZ_CAJVAS010000016.1"/>
</dbReference>
<evidence type="ECO:0000313" key="3">
    <source>
        <dbReference type="Proteomes" id="UP000693672"/>
    </source>
</evidence>
<dbReference type="Proteomes" id="UP000693672">
    <property type="component" value="Unassembled WGS sequence"/>
</dbReference>